<keyword evidence="6 13" id="KW-0479">Metal-binding</keyword>
<gene>
    <name evidence="15" type="ORF">CDSE_0836</name>
</gene>
<evidence type="ECO:0000256" key="5">
    <source>
        <dbReference type="ARBA" id="ARBA00022670"/>
    </source>
</evidence>
<dbReference type="STRING" id="1208919.CDSE_0836"/>
<dbReference type="eggNOG" id="COG0006">
    <property type="taxonomic scope" value="Bacteria"/>
</dbReference>
<dbReference type="InterPro" id="IPR000994">
    <property type="entry name" value="Pept_M24"/>
</dbReference>
<dbReference type="AlphaFoldDB" id="M1LMY7"/>
<dbReference type="InterPro" id="IPR036005">
    <property type="entry name" value="Creatinase/aminopeptidase-like"/>
</dbReference>
<dbReference type="GO" id="GO:0006508">
    <property type="term" value="P:proteolysis"/>
    <property type="evidence" value="ECO:0007669"/>
    <property type="project" value="UniProtKB-KW"/>
</dbReference>
<keyword evidence="5" id="KW-0645">Protease</keyword>
<evidence type="ECO:0000256" key="1">
    <source>
        <dbReference type="ARBA" id="ARBA00001424"/>
    </source>
</evidence>
<dbReference type="GO" id="GO:0070006">
    <property type="term" value="F:metalloaminopeptidase activity"/>
    <property type="evidence" value="ECO:0007669"/>
    <property type="project" value="InterPro"/>
</dbReference>
<dbReference type="PATRIC" id="fig|1208919.3.peg.528"/>
<evidence type="ECO:0000256" key="7">
    <source>
        <dbReference type="ARBA" id="ARBA00022801"/>
    </source>
</evidence>
<dbReference type="Gene3D" id="3.40.350.10">
    <property type="entry name" value="Creatinase/prolidase N-terminal domain"/>
    <property type="match status" value="1"/>
</dbReference>
<dbReference type="SMART" id="SM01011">
    <property type="entry name" value="AMP_N"/>
    <property type="match status" value="1"/>
</dbReference>
<dbReference type="PROSITE" id="PS00491">
    <property type="entry name" value="PROLINE_PEPTIDASE"/>
    <property type="match status" value="1"/>
</dbReference>
<dbReference type="CDD" id="cd01087">
    <property type="entry name" value="Prolidase"/>
    <property type="match status" value="1"/>
</dbReference>
<dbReference type="HOGENOM" id="CLU_017266_1_0_4"/>
<reference evidence="15 16" key="1">
    <citation type="journal article" date="2013" name="Genome Biol. Evol.">
        <title>Genome evolution and phylogenomic analysis of candidatus kinetoplastibacterium, the betaproteobacterial endosymbionts of strigomonas and angomonas.</title>
        <authorList>
            <person name="Alves J.M."/>
            <person name="Serrano M.G."/>
            <person name="Maia da Silva F."/>
            <person name="Voegtly L.J."/>
            <person name="Matveyev A.V."/>
            <person name="Teixeira M.M."/>
            <person name="Camargo E.P."/>
            <person name="Buck G.A."/>
        </authorList>
    </citation>
    <scope>NUCLEOTIDE SEQUENCE [LARGE SCALE GENOMIC DNA]</scope>
    <source>
        <strain evidence="15 16">TCC079E</strain>
    </source>
</reference>
<dbReference type="Proteomes" id="UP000011547">
    <property type="component" value="Chromosome"/>
</dbReference>
<feature type="domain" description="Aminopeptidase P N-terminal" evidence="14">
    <location>
        <begin position="13"/>
        <end position="147"/>
    </location>
</feature>
<evidence type="ECO:0000256" key="4">
    <source>
        <dbReference type="ARBA" id="ARBA00012574"/>
    </source>
</evidence>
<dbReference type="EC" id="3.4.11.9" evidence="4"/>
<evidence type="ECO:0000256" key="12">
    <source>
        <dbReference type="ARBA" id="ARBA00081411"/>
    </source>
</evidence>
<comment type="cofactor">
    <cofactor evidence="2">
        <name>Mn(2+)</name>
        <dbReference type="ChEBI" id="CHEBI:29035"/>
    </cofactor>
</comment>
<evidence type="ECO:0000256" key="6">
    <source>
        <dbReference type="ARBA" id="ARBA00022723"/>
    </source>
</evidence>
<dbReference type="OrthoDB" id="9806388at2"/>
<keyword evidence="9" id="KW-0464">Manganese</keyword>
<evidence type="ECO:0000256" key="11">
    <source>
        <dbReference type="ARBA" id="ARBA00075356"/>
    </source>
</evidence>
<dbReference type="SUPFAM" id="SSF53092">
    <property type="entry name" value="Creatinase/prolidase N-terminal domain"/>
    <property type="match status" value="1"/>
</dbReference>
<dbReference type="InterPro" id="IPR001131">
    <property type="entry name" value="Peptidase_M24B_aminopep-P_CS"/>
</dbReference>
<comment type="catalytic activity">
    <reaction evidence="1">
        <text>Release of any N-terminal amino acid, including proline, that is linked to proline, even from a dipeptide or tripeptide.</text>
        <dbReference type="EC" id="3.4.11.9"/>
    </reaction>
</comment>
<organism evidence="15 16">
    <name type="scientific">Candidatus Kinetoplastidibacterium desouzai TCC079E</name>
    <dbReference type="NCBI Taxonomy" id="1208919"/>
    <lineage>
        <taxon>Bacteria</taxon>
        <taxon>Pseudomonadati</taxon>
        <taxon>Pseudomonadota</taxon>
        <taxon>Betaproteobacteria</taxon>
        <taxon>Candidatus Kinetoplastidibacterium</taxon>
    </lineage>
</organism>
<accession>M1LMY7</accession>
<name>M1LMY7_9PROT</name>
<evidence type="ECO:0000256" key="13">
    <source>
        <dbReference type="RuleBase" id="RU000590"/>
    </source>
</evidence>
<dbReference type="SUPFAM" id="SSF55920">
    <property type="entry name" value="Creatinase/aminopeptidase"/>
    <property type="match status" value="1"/>
</dbReference>
<comment type="similarity">
    <text evidence="3 13">Belongs to the peptidase M24B family.</text>
</comment>
<protein>
    <recommendedName>
        <fullName evidence="10">Xaa-Pro aminopeptidase</fullName>
        <ecNumber evidence="4">3.4.11.9</ecNumber>
    </recommendedName>
    <alternativeName>
        <fullName evidence="11">Aminopeptidase P II</fullName>
    </alternativeName>
    <alternativeName>
        <fullName evidence="12">X-Pro aminopeptidase</fullName>
    </alternativeName>
</protein>
<evidence type="ECO:0000313" key="15">
    <source>
        <dbReference type="EMBL" id="AGF47087.1"/>
    </source>
</evidence>
<evidence type="ECO:0000256" key="9">
    <source>
        <dbReference type="ARBA" id="ARBA00023211"/>
    </source>
</evidence>
<evidence type="ECO:0000256" key="10">
    <source>
        <dbReference type="ARBA" id="ARBA00069363"/>
    </source>
</evidence>
<evidence type="ECO:0000313" key="16">
    <source>
        <dbReference type="Proteomes" id="UP000011547"/>
    </source>
</evidence>
<dbReference type="InterPro" id="IPR052433">
    <property type="entry name" value="X-Pro_dipept-like"/>
</dbReference>
<keyword evidence="15" id="KW-0031">Aminopeptidase</keyword>
<dbReference type="PANTHER" id="PTHR43226:SF4">
    <property type="entry name" value="XAA-PRO AMINOPEPTIDASE 3"/>
    <property type="match status" value="1"/>
</dbReference>
<dbReference type="InterPro" id="IPR029149">
    <property type="entry name" value="Creatin/AminoP/Spt16_N"/>
</dbReference>
<dbReference type="EMBL" id="CP003803">
    <property type="protein sequence ID" value="AGF47087.1"/>
    <property type="molecule type" value="Genomic_DNA"/>
</dbReference>
<dbReference type="Gene3D" id="3.90.230.10">
    <property type="entry name" value="Creatinase/methionine aminopeptidase superfamily"/>
    <property type="match status" value="1"/>
</dbReference>
<evidence type="ECO:0000259" key="14">
    <source>
        <dbReference type="SMART" id="SM01011"/>
    </source>
</evidence>
<dbReference type="PANTHER" id="PTHR43226">
    <property type="entry name" value="XAA-PRO AMINOPEPTIDASE 3"/>
    <property type="match status" value="1"/>
</dbReference>
<dbReference type="FunFam" id="3.90.230.10:FF:000002">
    <property type="entry name" value="Xaa-Pro aminopeptidase 3"/>
    <property type="match status" value="1"/>
</dbReference>
<dbReference type="KEGG" id="kde:CDSE_0836"/>
<keyword evidence="7 15" id="KW-0378">Hydrolase</keyword>
<keyword evidence="8" id="KW-0482">Metalloprotease</keyword>
<dbReference type="GO" id="GO:0030145">
    <property type="term" value="F:manganese ion binding"/>
    <property type="evidence" value="ECO:0007669"/>
    <property type="project" value="InterPro"/>
</dbReference>
<dbReference type="Pfam" id="PF00557">
    <property type="entry name" value="Peptidase_M24"/>
    <property type="match status" value="1"/>
</dbReference>
<evidence type="ECO:0000256" key="3">
    <source>
        <dbReference type="ARBA" id="ARBA00008766"/>
    </source>
</evidence>
<sequence length="449" mass="51634">MLNKDLIKTSHYINKCIQRRKELLKKVQQMGGGIIIIPTSQKCYRNAHNEHQYRHNSNFYYLTGFIESDSCLILTTDRTGNSSSLFCKSRDPRKEMWDGEILGPSRAKEIFNFETTYPIEEFEKIIPSLIKDHDSIYIEIPRYIKLDHEIFELLNKELAKNNNKIKHIHDISNFINEMRSIKDNTEIQTMKMAAQISANAHLEILRSCKVGMYEYELEAQLLYEFKKHGAHSPAYNNIVASGKNSCILHYTSNNKIINNSDLVLIDAACEFNSYASDITRTFPANGKYSSTQLALYEIVLAAQKAAINSCKIKKNFNDPHKKAVEVLTQGLLDERILIGNKDEIIEKKIYTKFYPHSTSHWIGLDVHDVGSYHSGQNNGDNKQWKELQEGMLLTIEPGLYIKPSSDVPEHFWNIGIRIEDTILIKEKNCEIITRNVPVAADKIEEVMRG</sequence>
<dbReference type="InterPro" id="IPR007865">
    <property type="entry name" value="Aminopep_P_N"/>
</dbReference>
<dbReference type="Pfam" id="PF05195">
    <property type="entry name" value="AMP_N"/>
    <property type="match status" value="1"/>
</dbReference>
<evidence type="ECO:0000256" key="2">
    <source>
        <dbReference type="ARBA" id="ARBA00001936"/>
    </source>
</evidence>
<evidence type="ECO:0000256" key="8">
    <source>
        <dbReference type="ARBA" id="ARBA00023049"/>
    </source>
</evidence>
<dbReference type="RefSeq" id="WP_015396498.1">
    <property type="nucleotide sequence ID" value="NC_020294.1"/>
</dbReference>
<keyword evidence="16" id="KW-1185">Reference proteome</keyword>
<proteinExistence type="inferred from homology"/>